<keyword evidence="2" id="KW-1185">Reference proteome</keyword>
<reference evidence="1 2" key="1">
    <citation type="submission" date="2016-04" db="EMBL/GenBank/DDBJ databases">
        <title>The complete genome sequence of Erythrobacter atlanticus s21-N3.</title>
        <authorList>
            <person name="Wang W."/>
            <person name="Wang L."/>
            <person name="Zhuang L."/>
            <person name="Shao Z."/>
        </authorList>
    </citation>
    <scope>NUCLEOTIDE SEQUENCE [LARGE SCALE GENOMIC DNA]</scope>
    <source>
        <strain evidence="2">s21-N3</strain>
        <plasmid evidence="2">Plasmid</plasmid>
    </source>
</reference>
<evidence type="ECO:0000313" key="2">
    <source>
        <dbReference type="Proteomes" id="UP000059113"/>
    </source>
</evidence>
<accession>A0A160HUT2</accession>
<name>A0A160HUT2_9SPHN</name>
<dbReference type="AlphaFoldDB" id="A0A160HUT2"/>
<gene>
    <name evidence="1" type="ORF">CP97_15064</name>
</gene>
<proteinExistence type="predicted"/>
<geneLocation type="plasmid" evidence="2"/>
<organism evidence="1 2">
    <name type="scientific">Aurantiacibacter atlanticus</name>
    <dbReference type="NCBI Taxonomy" id="1648404"/>
    <lineage>
        <taxon>Bacteria</taxon>
        <taxon>Pseudomonadati</taxon>
        <taxon>Pseudomonadota</taxon>
        <taxon>Alphaproteobacteria</taxon>
        <taxon>Sphingomonadales</taxon>
        <taxon>Erythrobacteraceae</taxon>
        <taxon>Aurantiacibacter</taxon>
    </lineage>
</organism>
<sequence>MVLSHVAHGRTDQLVTVLRILSFDQEGERKLGVLEDGERTLAIECDTQLEHRQADIDGGAYYLGTRYALCGRVGVEGFESIGGEPYADAFVGTGHANSFRVVHGFSIASPLYIRRNGKGSAFADERYFGANALMYRHIPIISLLSSFAEICFGSAILN</sequence>
<evidence type="ECO:0000313" key="1">
    <source>
        <dbReference type="EMBL" id="ANC50755.1"/>
    </source>
</evidence>
<dbReference type="Proteomes" id="UP000059113">
    <property type="component" value="Plasmid"/>
</dbReference>
<keyword evidence="1" id="KW-0614">Plasmid</keyword>
<dbReference type="EMBL" id="CP015441">
    <property type="protein sequence ID" value="ANC50755.1"/>
    <property type="molecule type" value="Genomic_DNA"/>
</dbReference>
<dbReference type="KEGG" id="ery:CP97_15064"/>
<protein>
    <submittedName>
        <fullName evidence="1">Uncharacterized protein</fullName>
    </submittedName>
</protein>